<name>A0ACB9YKP0_9PEZI</name>
<gene>
    <name evidence="1" type="ORF">F4820DRAFT_462101</name>
</gene>
<keyword evidence="2" id="KW-1185">Reference proteome</keyword>
<organism evidence="1 2">
    <name type="scientific">Hypoxylon rubiginosum</name>
    <dbReference type="NCBI Taxonomy" id="110542"/>
    <lineage>
        <taxon>Eukaryota</taxon>
        <taxon>Fungi</taxon>
        <taxon>Dikarya</taxon>
        <taxon>Ascomycota</taxon>
        <taxon>Pezizomycotina</taxon>
        <taxon>Sordariomycetes</taxon>
        <taxon>Xylariomycetidae</taxon>
        <taxon>Xylariales</taxon>
        <taxon>Hypoxylaceae</taxon>
        <taxon>Hypoxylon</taxon>
    </lineage>
</organism>
<dbReference type="Proteomes" id="UP001497700">
    <property type="component" value="Unassembled WGS sequence"/>
</dbReference>
<proteinExistence type="predicted"/>
<reference evidence="1 2" key="1">
    <citation type="journal article" date="2022" name="New Phytol.">
        <title>Ecological generalism drives hyperdiversity of secondary metabolite gene clusters in xylarialean endophytes.</title>
        <authorList>
            <person name="Franco M.E.E."/>
            <person name="Wisecaver J.H."/>
            <person name="Arnold A.E."/>
            <person name="Ju Y.M."/>
            <person name="Slot J.C."/>
            <person name="Ahrendt S."/>
            <person name="Moore L.P."/>
            <person name="Eastman K.E."/>
            <person name="Scott K."/>
            <person name="Konkel Z."/>
            <person name="Mondo S.J."/>
            <person name="Kuo A."/>
            <person name="Hayes R.D."/>
            <person name="Haridas S."/>
            <person name="Andreopoulos B."/>
            <person name="Riley R."/>
            <person name="LaButti K."/>
            <person name="Pangilinan J."/>
            <person name="Lipzen A."/>
            <person name="Amirebrahimi M."/>
            <person name="Yan J."/>
            <person name="Adam C."/>
            <person name="Keymanesh K."/>
            <person name="Ng V."/>
            <person name="Louie K."/>
            <person name="Northen T."/>
            <person name="Drula E."/>
            <person name="Henrissat B."/>
            <person name="Hsieh H.M."/>
            <person name="Youens-Clark K."/>
            <person name="Lutzoni F."/>
            <person name="Miadlikowska J."/>
            <person name="Eastwood D.C."/>
            <person name="Hamelin R.C."/>
            <person name="Grigoriev I.V."/>
            <person name="U'Ren J.M."/>
        </authorList>
    </citation>
    <scope>NUCLEOTIDE SEQUENCE [LARGE SCALE GENOMIC DNA]</scope>
    <source>
        <strain evidence="1 2">CBS 119005</strain>
    </source>
</reference>
<protein>
    <submittedName>
        <fullName evidence="1">Uncharacterized protein</fullName>
    </submittedName>
</protein>
<dbReference type="EMBL" id="MU393607">
    <property type="protein sequence ID" value="KAI4859909.1"/>
    <property type="molecule type" value="Genomic_DNA"/>
</dbReference>
<sequence>MAAAGIIEAIGVISGVLGIIQFGVDNFAEPKTVGSTIRLTVGLDTNGGLNNAGGDLPDVRLFNEAGEFIGIKAGPGKVKDGGFGDITVDHNDDTTQQPTYALFSANNDAICVAYTSITWPNGDKYTWVGNWGHQCGGSWYYSNVYISGSNEKPDCLWIDGNNDQPQSGFQVHWPEFVQKDGDTPISDVDQAAKVDRLCNAGPPFKMYQYADVKDPKGITFWTINNKRDDEDAAEGTAVSYGPPTYPASAKFRRGSSSSHYPRSNGTDTSSGNSSNPHFNRLIMSNAAQHTAAGLCESETSLGPDFLNVADGTFCRMSDKTLWPVCDAGAQVVDNCFSMDVHQLVVNGLTTRDTPYEYVDDWTSF</sequence>
<evidence type="ECO:0000313" key="1">
    <source>
        <dbReference type="EMBL" id="KAI4859909.1"/>
    </source>
</evidence>
<evidence type="ECO:0000313" key="2">
    <source>
        <dbReference type="Proteomes" id="UP001497700"/>
    </source>
</evidence>
<comment type="caution">
    <text evidence="1">The sequence shown here is derived from an EMBL/GenBank/DDBJ whole genome shotgun (WGS) entry which is preliminary data.</text>
</comment>
<accession>A0ACB9YKP0</accession>